<evidence type="ECO:0000313" key="3">
    <source>
        <dbReference type="Proteomes" id="UP000254260"/>
    </source>
</evidence>
<sequence length="328" mass="36201">MSRSLADALEKLLVAGGRLAASQLTAAQRGALEEFARRTLAVRLSVSGRGSLYQIAALEQVQAHLAQLRPGHTENAASVIPQRALNMSRNRDSKSGSARHSVQYLLLKAVNDGQYWRDGKGQLLDVSQLTQTCGAAALAVQSGDDWHTAAPLWLIENQALFDDISWLPADASGTLCYYSGQLSGLLLYWLAERPRASQVILFPDYDGIGLQNFARLYELIGDTCKLWLMPDWQERLGLYGNQRIWQDNLANYQDAVSRLRSLGMPSELAELCDALQGMGLALEQESVFLRRGISQQPVNKMLSEDLELIEIAKSRSSETALPVNLDDL</sequence>
<dbReference type="Pfam" id="PF23947">
    <property type="entry name" value="DUF7281"/>
    <property type="match status" value="1"/>
</dbReference>
<gene>
    <name evidence="2" type="ORF">NCTC10899_02608</name>
</gene>
<evidence type="ECO:0000259" key="1">
    <source>
        <dbReference type="Pfam" id="PF23947"/>
    </source>
</evidence>
<dbReference type="Proteomes" id="UP000254260">
    <property type="component" value="Unassembled WGS sequence"/>
</dbReference>
<name>A0A379IU93_ECTME</name>
<dbReference type="RefSeq" id="WP_181880397.1">
    <property type="nucleotide sequence ID" value="NZ_UGUU01000001.1"/>
</dbReference>
<organism evidence="2 3">
    <name type="scientific">Ectopseudomonas mendocina</name>
    <name type="common">Pseudomonas mendocina</name>
    <dbReference type="NCBI Taxonomy" id="300"/>
    <lineage>
        <taxon>Bacteria</taxon>
        <taxon>Pseudomonadati</taxon>
        <taxon>Pseudomonadota</taxon>
        <taxon>Gammaproteobacteria</taxon>
        <taxon>Pseudomonadales</taxon>
        <taxon>Pseudomonadaceae</taxon>
        <taxon>Ectopseudomonas</taxon>
    </lineage>
</organism>
<proteinExistence type="predicted"/>
<dbReference type="InterPro" id="IPR055705">
    <property type="entry name" value="DUF7281"/>
</dbReference>
<dbReference type="EMBL" id="UGUU01000001">
    <property type="protein sequence ID" value="SUD39784.1"/>
    <property type="molecule type" value="Genomic_DNA"/>
</dbReference>
<dbReference type="AlphaFoldDB" id="A0A379IU93"/>
<protein>
    <recommendedName>
        <fullName evidence="1">DUF7281 domain-containing protein</fullName>
    </recommendedName>
</protein>
<accession>A0A379IU93</accession>
<reference evidence="2 3" key="1">
    <citation type="submission" date="2018-06" db="EMBL/GenBank/DDBJ databases">
        <authorList>
            <consortium name="Pathogen Informatics"/>
            <person name="Doyle S."/>
        </authorList>
    </citation>
    <scope>NUCLEOTIDE SEQUENCE [LARGE SCALE GENOMIC DNA]</scope>
    <source>
        <strain evidence="2 3">NCTC10899</strain>
    </source>
</reference>
<evidence type="ECO:0000313" key="2">
    <source>
        <dbReference type="EMBL" id="SUD39784.1"/>
    </source>
</evidence>
<feature type="domain" description="DUF7281" evidence="1">
    <location>
        <begin position="150"/>
        <end position="288"/>
    </location>
</feature>